<sequence length="182" mass="20286">MPKKPKTPSLTLRDLSTTSFSADVLTNAFNVGVELGDATPVRVEASDSRDPDEHEFYLLRVGHALAQVFALCEQLADIPAYIKHARVTKALRSAGIHRHDLLVYHLENYFVRCQGLYDRTLTLVDAVFHLLNAPTQKERLCRARQRKGRTYGCPEARQGAWQTVATLPDGTKRSCPSANAPD</sequence>
<evidence type="ECO:0000313" key="1">
    <source>
        <dbReference type="EMBL" id="MEM5285675.1"/>
    </source>
</evidence>
<organism evidence="1 2">
    <name type="scientific">Paraburkholderia sabiae</name>
    <dbReference type="NCBI Taxonomy" id="273251"/>
    <lineage>
        <taxon>Bacteria</taxon>
        <taxon>Pseudomonadati</taxon>
        <taxon>Pseudomonadota</taxon>
        <taxon>Betaproteobacteria</taxon>
        <taxon>Burkholderiales</taxon>
        <taxon>Burkholderiaceae</taxon>
        <taxon>Paraburkholderia</taxon>
    </lineage>
</organism>
<proteinExistence type="predicted"/>
<name>A0ABU9Q8B8_9BURK</name>
<protein>
    <submittedName>
        <fullName evidence="1">Uncharacterized protein</fullName>
    </submittedName>
</protein>
<dbReference type="EMBL" id="JAZHGC010000005">
    <property type="protein sequence ID" value="MEM5285675.1"/>
    <property type="molecule type" value="Genomic_DNA"/>
</dbReference>
<dbReference type="RefSeq" id="WP_201649973.1">
    <property type="nucleotide sequence ID" value="NZ_CAJHCS010000006.1"/>
</dbReference>
<comment type="caution">
    <text evidence="1">The sequence shown here is derived from an EMBL/GenBank/DDBJ whole genome shotgun (WGS) entry which is preliminary data.</text>
</comment>
<evidence type="ECO:0000313" key="2">
    <source>
        <dbReference type="Proteomes" id="UP001494588"/>
    </source>
</evidence>
<reference evidence="1 2" key="1">
    <citation type="submission" date="2024-01" db="EMBL/GenBank/DDBJ databases">
        <title>The diversity of rhizobia nodulating Mimosa spp. in eleven states of Brazil covering several biomes is determined by host plant, location, and edaphic factors.</title>
        <authorList>
            <person name="Rouws L."/>
            <person name="Barauna A."/>
            <person name="Beukes C."/>
            <person name="De Faria S.M."/>
            <person name="Gross E."/>
            <person name="Dos Reis Junior F.B."/>
            <person name="Simon M."/>
            <person name="Maluk M."/>
            <person name="Odee D.W."/>
            <person name="Kenicer G."/>
            <person name="Young J.P.W."/>
            <person name="Reis V.M."/>
            <person name="Zilli J."/>
            <person name="James E.K."/>
        </authorList>
    </citation>
    <scope>NUCLEOTIDE SEQUENCE [LARGE SCALE GENOMIC DNA]</scope>
    <source>
        <strain evidence="1 2">JPY77</strain>
    </source>
</reference>
<gene>
    <name evidence="1" type="ORF">V4C55_08140</name>
</gene>
<dbReference type="Proteomes" id="UP001494588">
    <property type="component" value="Unassembled WGS sequence"/>
</dbReference>
<keyword evidence="2" id="KW-1185">Reference proteome</keyword>
<accession>A0ABU9Q8B8</accession>